<evidence type="ECO:0000313" key="2">
    <source>
        <dbReference type="EMBL" id="UJO14330.1"/>
    </source>
</evidence>
<proteinExistence type="predicted"/>
<sequence>MSAPTAHSAAPVAFPAVPRARTTAAPASPPGLQNYALNRMNSDMRSWAAVTERVPANCVLPRGVNITLAEICTFFPSALQIPHVACRFMRNRVFVNMLAKLELRAIGLENDKKSIRQAESRIKEQNTKAGLYQFGPDTNGRWNLQRALDARAENDLTADHWKLYDGEGFQHYDVRSIYGAVPEFQRWPQDMDRGVVTQILEYAKQHASDGYTTRDWSSLVQRHGFQPPVWPARLPTNGDIEANSRWDYFFGY</sequence>
<evidence type="ECO:0000313" key="3">
    <source>
        <dbReference type="Proteomes" id="UP000756132"/>
    </source>
</evidence>
<name>A0A9Q8LBB0_PASFU</name>
<organism evidence="2 3">
    <name type="scientific">Passalora fulva</name>
    <name type="common">Tomato leaf mold</name>
    <name type="synonym">Cladosporium fulvum</name>
    <dbReference type="NCBI Taxonomy" id="5499"/>
    <lineage>
        <taxon>Eukaryota</taxon>
        <taxon>Fungi</taxon>
        <taxon>Dikarya</taxon>
        <taxon>Ascomycota</taxon>
        <taxon>Pezizomycotina</taxon>
        <taxon>Dothideomycetes</taxon>
        <taxon>Dothideomycetidae</taxon>
        <taxon>Mycosphaerellales</taxon>
        <taxon>Mycosphaerellaceae</taxon>
        <taxon>Fulvia</taxon>
    </lineage>
</organism>
<dbReference type="AlphaFoldDB" id="A0A9Q8LBB0"/>
<protein>
    <submittedName>
        <fullName evidence="2">Uncharacterized protein</fullName>
    </submittedName>
</protein>
<dbReference type="Proteomes" id="UP000756132">
    <property type="component" value="Chromosome 2"/>
</dbReference>
<accession>A0A9Q8LBB0</accession>
<feature type="coiled-coil region" evidence="1">
    <location>
        <begin position="98"/>
        <end position="128"/>
    </location>
</feature>
<reference evidence="2" key="1">
    <citation type="submission" date="2021-12" db="EMBL/GenBank/DDBJ databases">
        <authorList>
            <person name="Zaccaron A."/>
            <person name="Stergiopoulos I."/>
        </authorList>
    </citation>
    <scope>NUCLEOTIDE SEQUENCE</scope>
    <source>
        <strain evidence="2">Race5_Kim</strain>
    </source>
</reference>
<reference evidence="2" key="2">
    <citation type="journal article" date="2022" name="Microb. Genom.">
        <title>A chromosome-scale genome assembly of the tomato pathogen Cladosporium fulvum reveals a compartmentalized genome architecture and the presence of a dispensable chromosome.</title>
        <authorList>
            <person name="Zaccaron A.Z."/>
            <person name="Chen L.H."/>
            <person name="Samaras A."/>
            <person name="Stergiopoulos I."/>
        </authorList>
    </citation>
    <scope>NUCLEOTIDE SEQUENCE</scope>
    <source>
        <strain evidence="2">Race5_Kim</strain>
    </source>
</reference>
<dbReference type="OrthoDB" id="3650720at2759"/>
<gene>
    <name evidence="2" type="ORF">CLAFUR5_02425</name>
</gene>
<evidence type="ECO:0000256" key="1">
    <source>
        <dbReference type="SAM" id="Coils"/>
    </source>
</evidence>
<dbReference type="EMBL" id="CP090164">
    <property type="protein sequence ID" value="UJO14330.1"/>
    <property type="molecule type" value="Genomic_DNA"/>
</dbReference>
<keyword evidence="3" id="KW-1185">Reference proteome</keyword>
<dbReference type="GeneID" id="71982303"/>
<keyword evidence="1" id="KW-0175">Coiled coil</keyword>
<dbReference type="KEGG" id="ffu:CLAFUR5_02425"/>
<dbReference type="RefSeq" id="XP_047758696.1">
    <property type="nucleotide sequence ID" value="XM_047901573.1"/>
</dbReference>